<dbReference type="Proteomes" id="UP001220256">
    <property type="component" value="Unassembled WGS sequence"/>
</dbReference>
<proteinExistence type="predicted"/>
<dbReference type="PANTHER" id="PTHR38436">
    <property type="entry name" value="POLYKETIDE CYCLASE SNOAL-LIKE DOMAIN"/>
    <property type="match status" value="1"/>
</dbReference>
<sequence length="389" mass="42846">MAPFVSTKKATRLCITADRDNFDSSFLRSWSLEGFDVRYLPLVKDKKAFIHDLEGVKTGLSVSESYAIISVSPYPFNNAALILSGFGEAAAVCLEHFLHSPNTSKLCALIAYYPTRIIDPELAYPSSVRVLIHFAAQDVTVVYPSTGRAHKSQREVRRITSAMGTGDRLSVGYQAYVYSGSLPGFAEKDMKQYNHIPAQLAWSRSLKALQLAFHREVDLEAVWDEAQQARYFSSKPGSSIGCYTGDETPSVTFQPTAQGASGGTDLRRFYENNFGGNAPTSMRLRLLSRTTGADRVVEELYMSFKHSQEMPWILPGVAPTHKQVEVILISITRFIGGKISSENVYWDQASVLCQVGLIDPGLVPQGVQGVQRIPVTGREEARTVLSGST</sequence>
<protein>
    <recommendedName>
        <fullName evidence="3">Dienelactone hydrolase</fullName>
    </recommendedName>
</protein>
<organism evidence="1 2">
    <name type="scientific">Penicillium chrysogenum</name>
    <name type="common">Penicillium notatum</name>
    <dbReference type="NCBI Taxonomy" id="5076"/>
    <lineage>
        <taxon>Eukaryota</taxon>
        <taxon>Fungi</taxon>
        <taxon>Dikarya</taxon>
        <taxon>Ascomycota</taxon>
        <taxon>Pezizomycotina</taxon>
        <taxon>Eurotiomycetes</taxon>
        <taxon>Eurotiomycetidae</taxon>
        <taxon>Eurotiales</taxon>
        <taxon>Aspergillaceae</taxon>
        <taxon>Penicillium</taxon>
        <taxon>Penicillium chrysogenum species complex</taxon>
    </lineage>
</organism>
<accession>A0ABQ8WF63</accession>
<evidence type="ECO:0008006" key="3">
    <source>
        <dbReference type="Google" id="ProtNLM"/>
    </source>
</evidence>
<dbReference type="InterPro" id="IPR032710">
    <property type="entry name" value="NTF2-like_dom_sf"/>
</dbReference>
<keyword evidence="2" id="KW-1185">Reference proteome</keyword>
<evidence type="ECO:0000313" key="1">
    <source>
        <dbReference type="EMBL" id="KAJ5265073.1"/>
    </source>
</evidence>
<name>A0ABQ8WF63_PENCH</name>
<gene>
    <name evidence="1" type="ORF">N7505_007866</name>
</gene>
<dbReference type="Gene3D" id="3.10.450.50">
    <property type="match status" value="1"/>
</dbReference>
<reference evidence="1 2" key="1">
    <citation type="journal article" date="2023" name="IMA Fungus">
        <title>Comparative genomic study of the Penicillium genus elucidates a diverse pangenome and 15 lateral gene transfer events.</title>
        <authorList>
            <person name="Petersen C."/>
            <person name="Sorensen T."/>
            <person name="Nielsen M.R."/>
            <person name="Sondergaard T.E."/>
            <person name="Sorensen J.L."/>
            <person name="Fitzpatrick D.A."/>
            <person name="Frisvad J.C."/>
            <person name="Nielsen K.L."/>
        </authorList>
    </citation>
    <scope>NUCLEOTIDE SEQUENCE [LARGE SCALE GENOMIC DNA]</scope>
    <source>
        <strain evidence="1 2">IBT 3361</strain>
    </source>
</reference>
<dbReference type="EMBL" id="JAPVEB010000004">
    <property type="protein sequence ID" value="KAJ5265073.1"/>
    <property type="molecule type" value="Genomic_DNA"/>
</dbReference>
<comment type="caution">
    <text evidence="1">The sequence shown here is derived from an EMBL/GenBank/DDBJ whole genome shotgun (WGS) entry which is preliminary data.</text>
</comment>
<evidence type="ECO:0000313" key="2">
    <source>
        <dbReference type="Proteomes" id="UP001220256"/>
    </source>
</evidence>
<dbReference type="InterPro" id="IPR009959">
    <property type="entry name" value="Cyclase_SnoaL-like"/>
</dbReference>
<dbReference type="SUPFAM" id="SSF54427">
    <property type="entry name" value="NTF2-like"/>
    <property type="match status" value="1"/>
</dbReference>
<dbReference type="PANTHER" id="PTHR38436:SF3">
    <property type="entry name" value="CARBOXYMETHYLENEBUTENOLIDASE-RELATED"/>
    <property type="match status" value="1"/>
</dbReference>